<organism evidence="1 2">
    <name type="scientific">Brenneria izadpanahii</name>
    <dbReference type="NCBI Taxonomy" id="2722756"/>
    <lineage>
        <taxon>Bacteria</taxon>
        <taxon>Pseudomonadati</taxon>
        <taxon>Pseudomonadota</taxon>
        <taxon>Gammaproteobacteria</taxon>
        <taxon>Enterobacterales</taxon>
        <taxon>Pectobacteriaceae</taxon>
        <taxon>Brenneria</taxon>
    </lineage>
</organism>
<proteinExistence type="predicted"/>
<gene>
    <name evidence="1" type="ORF">HC231_13845</name>
</gene>
<name>A0ABX7UU14_9GAMM</name>
<dbReference type="Proteomes" id="UP000671960">
    <property type="component" value="Chromosome"/>
</dbReference>
<accession>A0ABX7UU14</accession>
<evidence type="ECO:0000313" key="1">
    <source>
        <dbReference type="EMBL" id="QTF08865.1"/>
    </source>
</evidence>
<dbReference type="EMBL" id="CP050854">
    <property type="protein sequence ID" value="QTF08865.1"/>
    <property type="molecule type" value="Genomic_DNA"/>
</dbReference>
<evidence type="ECO:0000313" key="2">
    <source>
        <dbReference type="Proteomes" id="UP000671960"/>
    </source>
</evidence>
<protein>
    <submittedName>
        <fullName evidence="1">Uncharacterized protein</fullName>
    </submittedName>
</protein>
<reference evidence="1 2" key="1">
    <citation type="submission" date="2020-03" db="EMBL/GenBank/DDBJ databases">
        <authorList>
            <person name="Bakhshi Ganjeh M."/>
        </authorList>
    </citation>
    <scope>NUCLEOTIDE SEQUENCE [LARGE SCALE GENOMIC DNA]</scope>
    <source>
        <strain evidence="2">Iran 50</strain>
    </source>
</reference>
<keyword evidence="2" id="KW-1185">Reference proteome</keyword>
<dbReference type="RefSeq" id="WP_208227201.1">
    <property type="nucleotide sequence ID" value="NZ_CP050854.1"/>
</dbReference>
<sequence length="99" mass="11612">MKKIKSAWLITWEWFGEHAKVDNEKRIVSIVNYRKSHKYIYDLVGNLYTSHTASVSEKLTFAANSKKTIYPPYYFAKNGITYADIIHCGDNPFLYARRD</sequence>